<gene>
    <name evidence="5" type="ORF">RJT34_20430</name>
</gene>
<proteinExistence type="predicted"/>
<dbReference type="GO" id="GO:0005737">
    <property type="term" value="C:cytoplasm"/>
    <property type="evidence" value="ECO:0007669"/>
    <property type="project" value="TreeGrafter"/>
</dbReference>
<keyword evidence="3" id="KW-0694">RNA-binding</keyword>
<evidence type="ECO:0000256" key="3">
    <source>
        <dbReference type="ARBA" id="ARBA00022884"/>
    </source>
</evidence>
<reference evidence="5 6" key="1">
    <citation type="submission" date="2024-01" db="EMBL/GenBank/DDBJ databases">
        <title>The genomes of 5 underutilized Papilionoideae crops provide insights into root nodulation and disease resistance.</title>
        <authorList>
            <person name="Yuan L."/>
        </authorList>
    </citation>
    <scope>NUCLEOTIDE SEQUENCE [LARGE SCALE GENOMIC DNA]</scope>
    <source>
        <strain evidence="5">LY-2023</strain>
        <tissue evidence="5">Leaf</tissue>
    </source>
</reference>
<comment type="caution">
    <text evidence="5">The sequence shown here is derived from an EMBL/GenBank/DDBJ whole genome shotgun (WGS) entry which is preliminary data.</text>
</comment>
<evidence type="ECO:0000256" key="2">
    <source>
        <dbReference type="ARBA" id="ARBA00022845"/>
    </source>
</evidence>
<evidence type="ECO:0000313" key="5">
    <source>
        <dbReference type="EMBL" id="KAK7285652.1"/>
    </source>
</evidence>
<dbReference type="EMBL" id="JAYKXN010000005">
    <property type="protein sequence ID" value="KAK7285652.1"/>
    <property type="molecule type" value="Genomic_DNA"/>
</dbReference>
<dbReference type="PROSITE" id="PS50303">
    <property type="entry name" value="PUM_HD"/>
    <property type="match status" value="1"/>
</dbReference>
<evidence type="ECO:0000313" key="6">
    <source>
        <dbReference type="Proteomes" id="UP001359559"/>
    </source>
</evidence>
<sequence>MNTTPPHCPHTNSISSLSNTATIQDLLSNRQGFCLSYPYYRNTFGEGSTPGFHNYYPTNHANDDDEASKLYRTRILHAVATTRVPDYFLDYYIVGGGNISNAPYRRELLVSMAMDKRKCHILQQKIENGKSEDIDAIISELEHRLHNLTKHACGNYVVQKFFHLKDVWTMLKEKRNC</sequence>
<keyword evidence="1" id="KW-0677">Repeat</keyword>
<organism evidence="5 6">
    <name type="scientific">Clitoria ternatea</name>
    <name type="common">Butterfly pea</name>
    <dbReference type="NCBI Taxonomy" id="43366"/>
    <lineage>
        <taxon>Eukaryota</taxon>
        <taxon>Viridiplantae</taxon>
        <taxon>Streptophyta</taxon>
        <taxon>Embryophyta</taxon>
        <taxon>Tracheophyta</taxon>
        <taxon>Spermatophyta</taxon>
        <taxon>Magnoliopsida</taxon>
        <taxon>eudicotyledons</taxon>
        <taxon>Gunneridae</taxon>
        <taxon>Pentapetalae</taxon>
        <taxon>rosids</taxon>
        <taxon>fabids</taxon>
        <taxon>Fabales</taxon>
        <taxon>Fabaceae</taxon>
        <taxon>Papilionoideae</taxon>
        <taxon>50 kb inversion clade</taxon>
        <taxon>NPAAA clade</taxon>
        <taxon>indigoferoid/millettioid clade</taxon>
        <taxon>Phaseoleae</taxon>
        <taxon>Clitoria</taxon>
    </lineage>
</organism>
<dbReference type="GO" id="GO:0006417">
    <property type="term" value="P:regulation of translation"/>
    <property type="evidence" value="ECO:0007669"/>
    <property type="project" value="UniProtKB-KW"/>
</dbReference>
<feature type="domain" description="PUM-HD" evidence="4">
    <location>
        <begin position="80"/>
        <end position="177"/>
    </location>
</feature>
<dbReference type="Gene3D" id="1.25.10.10">
    <property type="entry name" value="Leucine-rich Repeat Variant"/>
    <property type="match status" value="1"/>
</dbReference>
<accession>A0AAN9ISW4</accession>
<dbReference type="PANTHER" id="PTHR12537">
    <property type="entry name" value="RNA BINDING PROTEIN PUMILIO-RELATED"/>
    <property type="match status" value="1"/>
</dbReference>
<dbReference type="PANTHER" id="PTHR12537:SF129">
    <property type="entry name" value="PUMILIO HOMOLOG 15-LIKE"/>
    <property type="match status" value="1"/>
</dbReference>
<keyword evidence="2" id="KW-0810">Translation regulation</keyword>
<dbReference type="GO" id="GO:0003729">
    <property type="term" value="F:mRNA binding"/>
    <property type="evidence" value="ECO:0007669"/>
    <property type="project" value="TreeGrafter"/>
</dbReference>
<evidence type="ECO:0000259" key="4">
    <source>
        <dbReference type="PROSITE" id="PS50303"/>
    </source>
</evidence>
<dbReference type="InterPro" id="IPR011989">
    <property type="entry name" value="ARM-like"/>
</dbReference>
<dbReference type="InterPro" id="IPR033133">
    <property type="entry name" value="PUM-HD"/>
</dbReference>
<dbReference type="InterPro" id="IPR001313">
    <property type="entry name" value="Pumilio_RNA-bd_rpt"/>
</dbReference>
<dbReference type="AlphaFoldDB" id="A0AAN9ISW4"/>
<keyword evidence="6" id="KW-1185">Reference proteome</keyword>
<dbReference type="Proteomes" id="UP001359559">
    <property type="component" value="Unassembled WGS sequence"/>
</dbReference>
<dbReference type="Pfam" id="PF00806">
    <property type="entry name" value="PUF"/>
    <property type="match status" value="2"/>
</dbReference>
<evidence type="ECO:0000256" key="1">
    <source>
        <dbReference type="ARBA" id="ARBA00022737"/>
    </source>
</evidence>
<protein>
    <recommendedName>
        <fullName evidence="4">PUM-HD domain-containing protein</fullName>
    </recommendedName>
</protein>
<name>A0AAN9ISW4_CLITE</name>
<dbReference type="InterPro" id="IPR016024">
    <property type="entry name" value="ARM-type_fold"/>
</dbReference>
<dbReference type="SUPFAM" id="SSF48371">
    <property type="entry name" value="ARM repeat"/>
    <property type="match status" value="1"/>
</dbReference>